<dbReference type="CDD" id="cd13128">
    <property type="entry name" value="MATE_Wzx_like"/>
    <property type="match status" value="1"/>
</dbReference>
<dbReference type="Pfam" id="PF01943">
    <property type="entry name" value="Polysacc_synt"/>
    <property type="match status" value="1"/>
</dbReference>
<keyword evidence="2" id="KW-1003">Cell membrane</keyword>
<evidence type="ECO:0000313" key="7">
    <source>
        <dbReference type="EMBL" id="OGY73984.1"/>
    </source>
</evidence>
<feature type="transmembrane region" description="Helical" evidence="6">
    <location>
        <begin position="82"/>
        <end position="108"/>
    </location>
</feature>
<feature type="transmembrane region" description="Helical" evidence="6">
    <location>
        <begin position="12"/>
        <end position="31"/>
    </location>
</feature>
<dbReference type="Proteomes" id="UP000178315">
    <property type="component" value="Unassembled WGS sequence"/>
</dbReference>
<feature type="transmembrane region" description="Helical" evidence="6">
    <location>
        <begin position="418"/>
        <end position="436"/>
    </location>
</feature>
<dbReference type="InterPro" id="IPR002797">
    <property type="entry name" value="Polysacc_synth"/>
</dbReference>
<accession>A0A1G2AAU6</accession>
<feature type="transmembrane region" description="Helical" evidence="6">
    <location>
        <begin position="213"/>
        <end position="236"/>
    </location>
</feature>
<feature type="transmembrane region" description="Helical" evidence="6">
    <location>
        <begin position="172"/>
        <end position="193"/>
    </location>
</feature>
<comment type="caution">
    <text evidence="7">The sequence shown here is derived from an EMBL/GenBank/DDBJ whole genome shotgun (WGS) entry which is preliminary data.</text>
</comment>
<protein>
    <submittedName>
        <fullName evidence="7">Uncharacterized protein</fullName>
    </submittedName>
</protein>
<keyword evidence="5 6" id="KW-0472">Membrane</keyword>
<evidence type="ECO:0000256" key="4">
    <source>
        <dbReference type="ARBA" id="ARBA00022989"/>
    </source>
</evidence>
<dbReference type="PANTHER" id="PTHR30250">
    <property type="entry name" value="PST FAMILY PREDICTED COLANIC ACID TRANSPORTER"/>
    <property type="match status" value="1"/>
</dbReference>
<feature type="transmembrane region" description="Helical" evidence="6">
    <location>
        <begin position="334"/>
        <end position="355"/>
    </location>
</feature>
<evidence type="ECO:0000256" key="6">
    <source>
        <dbReference type="SAM" id="Phobius"/>
    </source>
</evidence>
<feature type="transmembrane region" description="Helical" evidence="6">
    <location>
        <begin position="256"/>
        <end position="276"/>
    </location>
</feature>
<dbReference type="GO" id="GO:0005886">
    <property type="term" value="C:plasma membrane"/>
    <property type="evidence" value="ECO:0007669"/>
    <property type="project" value="UniProtKB-SubCell"/>
</dbReference>
<keyword evidence="3 6" id="KW-0812">Transmembrane</keyword>
<feature type="transmembrane region" description="Helical" evidence="6">
    <location>
        <begin position="386"/>
        <end position="406"/>
    </location>
</feature>
<gene>
    <name evidence="7" type="ORF">A3H61_02285</name>
</gene>
<organism evidence="7 8">
    <name type="scientific">Candidatus Jacksonbacteria bacterium RIFCSPLOWO2_02_FULL_44_20</name>
    <dbReference type="NCBI Taxonomy" id="1798460"/>
    <lineage>
        <taxon>Bacteria</taxon>
        <taxon>Candidatus Jacksoniibacteriota</taxon>
    </lineage>
</organism>
<feature type="transmembrane region" description="Helical" evidence="6">
    <location>
        <begin position="51"/>
        <end position="70"/>
    </location>
</feature>
<reference evidence="7 8" key="1">
    <citation type="journal article" date="2016" name="Nat. Commun.">
        <title>Thousands of microbial genomes shed light on interconnected biogeochemical processes in an aquifer system.</title>
        <authorList>
            <person name="Anantharaman K."/>
            <person name="Brown C.T."/>
            <person name="Hug L.A."/>
            <person name="Sharon I."/>
            <person name="Castelle C.J."/>
            <person name="Probst A.J."/>
            <person name="Thomas B.C."/>
            <person name="Singh A."/>
            <person name="Wilkins M.J."/>
            <person name="Karaoz U."/>
            <person name="Brodie E.L."/>
            <person name="Williams K.H."/>
            <person name="Hubbard S.S."/>
            <person name="Banfield J.F."/>
        </authorList>
    </citation>
    <scope>NUCLEOTIDE SEQUENCE [LARGE SCALE GENOMIC DNA]</scope>
</reference>
<dbReference type="EMBL" id="MHJU01000005">
    <property type="protein sequence ID" value="OGY73984.1"/>
    <property type="molecule type" value="Genomic_DNA"/>
</dbReference>
<dbReference type="AlphaFoldDB" id="A0A1G2AAU6"/>
<evidence type="ECO:0000256" key="2">
    <source>
        <dbReference type="ARBA" id="ARBA00022475"/>
    </source>
</evidence>
<comment type="subcellular location">
    <subcellularLocation>
        <location evidence="1">Cell membrane</location>
        <topology evidence="1">Multi-pass membrane protein</topology>
    </subcellularLocation>
</comment>
<feature type="transmembrane region" description="Helical" evidence="6">
    <location>
        <begin position="147"/>
        <end position="166"/>
    </location>
</feature>
<feature type="transmembrane region" description="Helical" evidence="6">
    <location>
        <begin position="297"/>
        <end position="314"/>
    </location>
</feature>
<name>A0A1G2AAU6_9BACT</name>
<feature type="transmembrane region" description="Helical" evidence="6">
    <location>
        <begin position="442"/>
        <end position="463"/>
    </location>
</feature>
<dbReference type="PANTHER" id="PTHR30250:SF11">
    <property type="entry name" value="O-ANTIGEN TRANSPORTER-RELATED"/>
    <property type="match status" value="1"/>
</dbReference>
<proteinExistence type="predicted"/>
<dbReference type="InterPro" id="IPR050833">
    <property type="entry name" value="Poly_Biosynth_Transport"/>
</dbReference>
<evidence type="ECO:0000256" key="1">
    <source>
        <dbReference type="ARBA" id="ARBA00004651"/>
    </source>
</evidence>
<sequence>MHTARSIARNSIFFTGALVIQRIISSVYFWYYSNNLPGGAEDLGRLQFVLSYATLFFIIGDLGLYLVFVREASKKPVEAMRYINAAFAIKIPLFIIAGIATIGSARIFHANTSGLITLAFIWVVLDNIALFLYGALRALQKLQYESIGVLISQLVTVLIGVVSIQLSGDIRFLIYALLVATIINIAFVSFVLLKKFRLRIYPCYDSATVKFLLKSIPSFAAVAIVVKILNTIDIVLLRQFSADYRAVGLYSVPLKIVTALSLTLPTALMGAIYPAFSHLHEKSEEGLRTIFRYTFEYLLAISIPLSVGFFALGDEILRALFRDEYSPAIIPSKIILFSLPFIFLAFPTGNLLNAINRQKRTAISRAFGIIALIGLDIFLIPSFGVVGAAVALLATHILIFASDAYFIRERIAVIGGALARHAAKVILSSIIMYAALEFLSPYAQWYFLILLGCVVYFVALFIFRGINLKFLRHLL</sequence>
<evidence type="ECO:0000256" key="3">
    <source>
        <dbReference type="ARBA" id="ARBA00022692"/>
    </source>
</evidence>
<evidence type="ECO:0000313" key="8">
    <source>
        <dbReference type="Proteomes" id="UP000178315"/>
    </source>
</evidence>
<feature type="transmembrane region" description="Helical" evidence="6">
    <location>
        <begin position="362"/>
        <end position="380"/>
    </location>
</feature>
<keyword evidence="4 6" id="KW-1133">Transmembrane helix</keyword>
<evidence type="ECO:0000256" key="5">
    <source>
        <dbReference type="ARBA" id="ARBA00023136"/>
    </source>
</evidence>
<feature type="transmembrane region" description="Helical" evidence="6">
    <location>
        <begin position="114"/>
        <end position="135"/>
    </location>
</feature>